<keyword evidence="2" id="KW-1185">Reference proteome</keyword>
<evidence type="ECO:0000313" key="1">
    <source>
        <dbReference type="EMBL" id="KLN52617.1"/>
    </source>
</evidence>
<protein>
    <recommendedName>
        <fullName evidence="3">Tetratricopeptide repeat protein</fullName>
    </recommendedName>
</protein>
<name>A0A0H2LVT8_VARPD</name>
<reference evidence="1 2" key="1">
    <citation type="submission" date="2015-03" db="EMBL/GenBank/DDBJ databases">
        <title>Genome sequence of Variovorax paradoxus TBEA6.</title>
        <authorList>
            <person name="Poehlein A."/>
            <person name="Schuldes J."/>
            <person name="Wuebbeler J.H."/>
            <person name="Hiessl S."/>
            <person name="Steinbuechel A."/>
            <person name="Daniel R."/>
        </authorList>
    </citation>
    <scope>NUCLEOTIDE SEQUENCE [LARGE SCALE GENOMIC DNA]</scope>
    <source>
        <strain evidence="1 2">TBEA6</strain>
    </source>
</reference>
<accession>A0A0H2LVT8</accession>
<dbReference type="Proteomes" id="UP000035170">
    <property type="component" value="Unassembled WGS sequence"/>
</dbReference>
<sequence length="167" mass="18555">MVFGWFRKDKKPTPARADEAASQAAAGLELTDEIHGEIKRLCAVGDQQAKRAEFGLALTSYWEAFDLVPEPKTDWDANTWILAAIGDANFLGHDFTAGRDNLSFAMRCPDAIGNPFLHLRLGQCQFELDALDRAADELTRAYMGGGLELFSVEEPKYLAFLKTRITI</sequence>
<dbReference type="PATRIC" id="fig|34073.19.peg.6419"/>
<evidence type="ECO:0008006" key="3">
    <source>
        <dbReference type="Google" id="ProtNLM"/>
    </source>
</evidence>
<dbReference type="RefSeq" id="WP_230683018.1">
    <property type="nucleotide sequence ID" value="NZ_JZWI01000048.1"/>
</dbReference>
<comment type="caution">
    <text evidence="1">The sequence shown here is derived from an EMBL/GenBank/DDBJ whole genome shotgun (WGS) entry which is preliminary data.</text>
</comment>
<dbReference type="EMBL" id="JZWI01000048">
    <property type="protein sequence ID" value="KLN52617.1"/>
    <property type="molecule type" value="Genomic_DNA"/>
</dbReference>
<gene>
    <name evidence="1" type="ORF">VPARA_62410</name>
</gene>
<proteinExistence type="predicted"/>
<organism evidence="1 2">
    <name type="scientific">Variovorax paradoxus</name>
    <dbReference type="NCBI Taxonomy" id="34073"/>
    <lineage>
        <taxon>Bacteria</taxon>
        <taxon>Pseudomonadati</taxon>
        <taxon>Pseudomonadota</taxon>
        <taxon>Betaproteobacteria</taxon>
        <taxon>Burkholderiales</taxon>
        <taxon>Comamonadaceae</taxon>
        <taxon>Variovorax</taxon>
    </lineage>
</organism>
<dbReference type="AlphaFoldDB" id="A0A0H2LVT8"/>
<evidence type="ECO:0000313" key="2">
    <source>
        <dbReference type="Proteomes" id="UP000035170"/>
    </source>
</evidence>